<organism evidence="1">
    <name type="scientific">uncultured Rubrobacteraceae bacterium</name>
    <dbReference type="NCBI Taxonomy" id="349277"/>
    <lineage>
        <taxon>Bacteria</taxon>
        <taxon>Bacillati</taxon>
        <taxon>Actinomycetota</taxon>
        <taxon>Rubrobacteria</taxon>
        <taxon>Rubrobacterales</taxon>
        <taxon>Rubrobacteraceae</taxon>
        <taxon>environmental samples</taxon>
    </lineage>
</organism>
<dbReference type="EMBL" id="CADCVD010000175">
    <property type="protein sequence ID" value="CAA9458819.1"/>
    <property type="molecule type" value="Genomic_DNA"/>
</dbReference>
<evidence type="ECO:0000313" key="1">
    <source>
        <dbReference type="EMBL" id="CAA9458819.1"/>
    </source>
</evidence>
<accession>A0A6J4R6L7</accession>
<protein>
    <submittedName>
        <fullName evidence="1">Uncharacterized protein</fullName>
    </submittedName>
</protein>
<gene>
    <name evidence="1" type="ORF">AVDCRST_MAG37-3433</name>
</gene>
<feature type="non-terminal residue" evidence="1">
    <location>
        <position position="1"/>
    </location>
</feature>
<name>A0A6J4R6L7_9ACTN</name>
<sequence>RDQGMLTRTAYTCTSVGLLRIWFICGDGLT</sequence>
<proteinExistence type="predicted"/>
<reference evidence="1" key="1">
    <citation type="submission" date="2020-02" db="EMBL/GenBank/DDBJ databases">
        <authorList>
            <person name="Meier V. D."/>
        </authorList>
    </citation>
    <scope>NUCLEOTIDE SEQUENCE</scope>
    <source>
        <strain evidence="1">AVDCRST_MAG37</strain>
    </source>
</reference>
<dbReference type="AlphaFoldDB" id="A0A6J4R6L7"/>